<dbReference type="InterPro" id="IPR052196">
    <property type="entry name" value="Bact_Kbp"/>
</dbReference>
<feature type="region of interest" description="Disordered" evidence="1">
    <location>
        <begin position="20"/>
        <end position="42"/>
    </location>
</feature>
<feature type="compositionally biased region" description="Low complexity" evidence="1">
    <location>
        <begin position="108"/>
        <end position="127"/>
    </location>
</feature>
<dbReference type="PANTHER" id="PTHR34700">
    <property type="entry name" value="POTASSIUM BINDING PROTEIN KBP"/>
    <property type="match status" value="1"/>
</dbReference>
<dbReference type="InterPro" id="IPR036779">
    <property type="entry name" value="LysM_dom_sf"/>
</dbReference>
<gene>
    <name evidence="3" type="ORF">A3B56_02295</name>
</gene>
<dbReference type="Pfam" id="PF01476">
    <property type="entry name" value="LysM"/>
    <property type="match status" value="2"/>
</dbReference>
<comment type="caution">
    <text evidence="3">The sequence shown here is derived from an EMBL/GenBank/DDBJ whole genome shotgun (WGS) entry which is preliminary data.</text>
</comment>
<dbReference type="SMART" id="SM00257">
    <property type="entry name" value="LysM"/>
    <property type="match status" value="2"/>
</dbReference>
<dbReference type="CDD" id="cd00118">
    <property type="entry name" value="LysM"/>
    <property type="match status" value="2"/>
</dbReference>
<name>A0A1F7JBT4_9BACT</name>
<proteinExistence type="predicted"/>
<sequence>MVLVLGIFLFNIFRGDSKKDGDTGTVGDSGETITDGASPDGQKRYTVKAGETLWDISVQQYGSGYNWSDIATANNLANADQITEGQTLVIPNVTPALPTNVAGATDSAAQPTLTAAPTTAPTEKPASTYTVQTGDSLWNIAVREYNDGYQWVRIAQANTLTNPDIIHAGNVLTLPR</sequence>
<dbReference type="SUPFAM" id="SSF54106">
    <property type="entry name" value="LysM domain"/>
    <property type="match status" value="2"/>
</dbReference>
<feature type="domain" description="LysM" evidence="2">
    <location>
        <begin position="127"/>
        <end position="174"/>
    </location>
</feature>
<evidence type="ECO:0000256" key="1">
    <source>
        <dbReference type="SAM" id="MobiDB-lite"/>
    </source>
</evidence>
<accession>A0A1F7JBT4</accession>
<dbReference type="Proteomes" id="UP000178486">
    <property type="component" value="Unassembled WGS sequence"/>
</dbReference>
<dbReference type="InterPro" id="IPR018392">
    <property type="entry name" value="LysM"/>
</dbReference>
<evidence type="ECO:0000313" key="4">
    <source>
        <dbReference type="Proteomes" id="UP000178486"/>
    </source>
</evidence>
<dbReference type="Gene3D" id="3.10.350.10">
    <property type="entry name" value="LysM domain"/>
    <property type="match status" value="2"/>
</dbReference>
<feature type="domain" description="LysM" evidence="2">
    <location>
        <begin position="43"/>
        <end position="90"/>
    </location>
</feature>
<evidence type="ECO:0000259" key="2">
    <source>
        <dbReference type="PROSITE" id="PS51782"/>
    </source>
</evidence>
<organism evidence="3 4">
    <name type="scientific">Candidatus Roizmanbacteria bacterium RIFCSPLOWO2_01_FULL_45_11</name>
    <dbReference type="NCBI Taxonomy" id="1802070"/>
    <lineage>
        <taxon>Bacteria</taxon>
        <taxon>Candidatus Roizmaniibacteriota</taxon>
    </lineage>
</organism>
<dbReference type="EMBL" id="MGAU01000069">
    <property type="protein sequence ID" value="OGK53051.1"/>
    <property type="molecule type" value="Genomic_DNA"/>
</dbReference>
<dbReference type="PROSITE" id="PS51782">
    <property type="entry name" value="LYSM"/>
    <property type="match status" value="2"/>
</dbReference>
<protein>
    <recommendedName>
        <fullName evidence="2">LysM domain-containing protein</fullName>
    </recommendedName>
</protein>
<feature type="region of interest" description="Disordered" evidence="1">
    <location>
        <begin position="103"/>
        <end position="127"/>
    </location>
</feature>
<reference evidence="3 4" key="1">
    <citation type="journal article" date="2016" name="Nat. Commun.">
        <title>Thousands of microbial genomes shed light on interconnected biogeochemical processes in an aquifer system.</title>
        <authorList>
            <person name="Anantharaman K."/>
            <person name="Brown C.T."/>
            <person name="Hug L.A."/>
            <person name="Sharon I."/>
            <person name="Castelle C.J."/>
            <person name="Probst A.J."/>
            <person name="Thomas B.C."/>
            <person name="Singh A."/>
            <person name="Wilkins M.J."/>
            <person name="Karaoz U."/>
            <person name="Brodie E.L."/>
            <person name="Williams K.H."/>
            <person name="Hubbard S.S."/>
            <person name="Banfield J.F."/>
        </authorList>
    </citation>
    <scope>NUCLEOTIDE SEQUENCE [LARGE SCALE GENOMIC DNA]</scope>
</reference>
<dbReference type="AlphaFoldDB" id="A0A1F7JBT4"/>
<evidence type="ECO:0000313" key="3">
    <source>
        <dbReference type="EMBL" id="OGK53051.1"/>
    </source>
</evidence>
<dbReference type="PANTHER" id="PTHR34700:SF4">
    <property type="entry name" value="PHAGE-LIKE ELEMENT PBSX PROTEIN XKDP"/>
    <property type="match status" value="1"/>
</dbReference>